<dbReference type="SUPFAM" id="SSF46785">
    <property type="entry name" value="Winged helix' DNA-binding domain"/>
    <property type="match status" value="1"/>
</dbReference>
<dbReference type="GO" id="GO:0007165">
    <property type="term" value="P:signal transduction"/>
    <property type="evidence" value="ECO:0007669"/>
    <property type="project" value="InterPro"/>
</dbReference>
<dbReference type="InterPro" id="IPR036390">
    <property type="entry name" value="WH_DNA-bd_sf"/>
</dbReference>
<dbReference type="Gene3D" id="3.40.50.10140">
    <property type="entry name" value="Toll/interleukin-1 receptor homology (TIR) domain"/>
    <property type="match status" value="1"/>
</dbReference>
<dbReference type="Proteomes" id="UP001189624">
    <property type="component" value="Chromosome 8"/>
</dbReference>
<dbReference type="EMBL" id="OY731405">
    <property type="protein sequence ID" value="CAJ1971312.1"/>
    <property type="molecule type" value="Genomic_DNA"/>
</dbReference>
<dbReference type="InterPro" id="IPR002182">
    <property type="entry name" value="NB-ARC"/>
</dbReference>
<proteinExistence type="predicted"/>
<dbReference type="Gene3D" id="3.40.50.300">
    <property type="entry name" value="P-loop containing nucleotide triphosphate hydrolases"/>
    <property type="match status" value="1"/>
</dbReference>
<feature type="domain" description="TIR" evidence="4">
    <location>
        <begin position="13"/>
        <end position="142"/>
    </location>
</feature>
<dbReference type="GO" id="GO:0006952">
    <property type="term" value="P:defense response"/>
    <property type="evidence" value="ECO:0007669"/>
    <property type="project" value="UniProtKB-KW"/>
</dbReference>
<dbReference type="SUPFAM" id="SSF52200">
    <property type="entry name" value="Toll/Interleukin receptor TIR domain"/>
    <property type="match status" value="1"/>
</dbReference>
<evidence type="ECO:0000313" key="6">
    <source>
        <dbReference type="Proteomes" id="UP001189624"/>
    </source>
</evidence>
<dbReference type="InterPro" id="IPR027417">
    <property type="entry name" value="P-loop_NTPase"/>
</dbReference>
<dbReference type="Pfam" id="PF01582">
    <property type="entry name" value="TIR"/>
    <property type="match status" value="1"/>
</dbReference>
<keyword evidence="6" id="KW-1185">Reference proteome</keyword>
<dbReference type="GO" id="GO:0043531">
    <property type="term" value="F:ADP binding"/>
    <property type="evidence" value="ECO:0007669"/>
    <property type="project" value="InterPro"/>
</dbReference>
<dbReference type="Pfam" id="PF23282">
    <property type="entry name" value="WHD_ROQ1"/>
    <property type="match status" value="1"/>
</dbReference>
<dbReference type="InterPro" id="IPR000157">
    <property type="entry name" value="TIR_dom"/>
</dbReference>
<organism evidence="5 6">
    <name type="scientific">Sphenostylis stenocarpa</name>
    <dbReference type="NCBI Taxonomy" id="92480"/>
    <lineage>
        <taxon>Eukaryota</taxon>
        <taxon>Viridiplantae</taxon>
        <taxon>Streptophyta</taxon>
        <taxon>Embryophyta</taxon>
        <taxon>Tracheophyta</taxon>
        <taxon>Spermatophyta</taxon>
        <taxon>Magnoliopsida</taxon>
        <taxon>eudicotyledons</taxon>
        <taxon>Gunneridae</taxon>
        <taxon>Pentapetalae</taxon>
        <taxon>rosids</taxon>
        <taxon>fabids</taxon>
        <taxon>Fabales</taxon>
        <taxon>Fabaceae</taxon>
        <taxon>Papilionoideae</taxon>
        <taxon>50 kb inversion clade</taxon>
        <taxon>NPAAA clade</taxon>
        <taxon>indigoferoid/millettioid clade</taxon>
        <taxon>Phaseoleae</taxon>
        <taxon>Sphenostylis</taxon>
    </lineage>
</organism>
<dbReference type="InterPro" id="IPR035897">
    <property type="entry name" value="Toll_tir_struct_dom_sf"/>
</dbReference>
<dbReference type="InterPro" id="IPR044974">
    <property type="entry name" value="Disease_R_plants"/>
</dbReference>
<gene>
    <name evidence="5" type="ORF">AYBTSS11_LOCUS23312</name>
</gene>
<reference evidence="5" key="1">
    <citation type="submission" date="2023-10" db="EMBL/GenBank/DDBJ databases">
        <authorList>
            <person name="Domelevo Entfellner J.-B."/>
        </authorList>
    </citation>
    <scope>NUCLEOTIDE SEQUENCE</scope>
</reference>
<keyword evidence="2" id="KW-0677">Repeat</keyword>
<dbReference type="PANTHER" id="PTHR11017:SF587">
    <property type="entry name" value="NB-ARC DOMAIN PROTEIN"/>
    <property type="match status" value="1"/>
</dbReference>
<evidence type="ECO:0000259" key="4">
    <source>
        <dbReference type="PROSITE" id="PS50104"/>
    </source>
</evidence>
<keyword evidence="3" id="KW-0611">Plant defense</keyword>
<dbReference type="Gramene" id="rna-AYBTSS11_LOCUS23312">
    <property type="protein sequence ID" value="CAJ1971312.1"/>
    <property type="gene ID" value="gene-AYBTSS11_LOCUS23312"/>
</dbReference>
<accession>A0AA86TKL9</accession>
<dbReference type="PROSITE" id="PS50104">
    <property type="entry name" value="TIR"/>
    <property type="match status" value="1"/>
</dbReference>
<evidence type="ECO:0000256" key="1">
    <source>
        <dbReference type="ARBA" id="ARBA00022614"/>
    </source>
</evidence>
<sequence length="458" mass="53244">METIHDEEESLGFIYDVFLSFRDEDTSSHTFIKHLCKELLRKGIYTYFDDKHVRVTNPIEESKILIIVFSEHYASSTRCLDELVKILESTKRDKKQVVFPIFYFVDPSDVRHQRNSYGKHMMAHQNEFGKDSQKVKDWRSALATACNLPGEAIYTAGRGYEINFIEKIVMRVYKNITPKPLHTGLNLVGLRPRVEEVKSRLDMKSDDRTVRMLGIWGLGGVGKTELAKSLYNKIVHHFDAASFLAHVRAKSSQINGLKDLQKTLLLDMLKELDNELDNTTCFFKGEKIEYVEQVLGEFGTTSNINTLVNRSLLTTEDGYLKMHPLIQDMGREIVRQEAPNYPGERSRLWIYDDVIEILTENSGSYKIQGIMLDPPQREKVCWSGTAFKKMKWLRILIVRNTSFSPEPQYLPNHLRVLDWEEYPSKSFPSSFHPKKIIVFNWPRSHLILEEPFKVQCIR</sequence>
<dbReference type="SMART" id="SM00255">
    <property type="entry name" value="TIR"/>
    <property type="match status" value="1"/>
</dbReference>
<evidence type="ECO:0000313" key="5">
    <source>
        <dbReference type="EMBL" id="CAJ1971312.1"/>
    </source>
</evidence>
<dbReference type="InterPro" id="IPR058192">
    <property type="entry name" value="WHD_ROQ1-like"/>
</dbReference>
<dbReference type="PANTHER" id="PTHR11017">
    <property type="entry name" value="LEUCINE-RICH REPEAT-CONTAINING PROTEIN"/>
    <property type="match status" value="1"/>
</dbReference>
<name>A0AA86TKL9_9FABA</name>
<protein>
    <recommendedName>
        <fullName evidence="4">TIR domain-containing protein</fullName>
    </recommendedName>
</protein>
<dbReference type="SUPFAM" id="SSF52540">
    <property type="entry name" value="P-loop containing nucleoside triphosphate hydrolases"/>
    <property type="match status" value="1"/>
</dbReference>
<evidence type="ECO:0000256" key="2">
    <source>
        <dbReference type="ARBA" id="ARBA00022737"/>
    </source>
</evidence>
<keyword evidence="1" id="KW-0433">Leucine-rich repeat</keyword>
<evidence type="ECO:0000256" key="3">
    <source>
        <dbReference type="ARBA" id="ARBA00022821"/>
    </source>
</evidence>
<dbReference type="Pfam" id="PF00931">
    <property type="entry name" value="NB-ARC"/>
    <property type="match status" value="1"/>
</dbReference>
<dbReference type="AlphaFoldDB" id="A0AA86TKL9"/>